<organism evidence="1 2">
    <name type="scientific">Eretmocerus hayati</name>
    <dbReference type="NCBI Taxonomy" id="131215"/>
    <lineage>
        <taxon>Eukaryota</taxon>
        <taxon>Metazoa</taxon>
        <taxon>Ecdysozoa</taxon>
        <taxon>Arthropoda</taxon>
        <taxon>Hexapoda</taxon>
        <taxon>Insecta</taxon>
        <taxon>Pterygota</taxon>
        <taxon>Neoptera</taxon>
        <taxon>Endopterygota</taxon>
        <taxon>Hymenoptera</taxon>
        <taxon>Apocrita</taxon>
        <taxon>Proctotrupomorpha</taxon>
        <taxon>Chalcidoidea</taxon>
        <taxon>Aphelinidae</taxon>
        <taxon>Aphelininae</taxon>
        <taxon>Eretmocerus</taxon>
    </lineage>
</organism>
<reference evidence="1" key="1">
    <citation type="submission" date="2023-04" db="EMBL/GenBank/DDBJ databases">
        <title>A chromosome-level genome assembly of the parasitoid wasp Eretmocerus hayati.</title>
        <authorList>
            <person name="Zhong Y."/>
            <person name="Liu S."/>
            <person name="Liu Y."/>
        </authorList>
    </citation>
    <scope>NUCLEOTIDE SEQUENCE</scope>
    <source>
        <strain evidence="1">ZJU_SS_LIU_2023</strain>
    </source>
</reference>
<dbReference type="Proteomes" id="UP001239111">
    <property type="component" value="Chromosome 4"/>
</dbReference>
<dbReference type="EMBL" id="CM056744">
    <property type="protein sequence ID" value="KAJ8664590.1"/>
    <property type="molecule type" value="Genomic_DNA"/>
</dbReference>
<accession>A0ACC2N4I5</accession>
<comment type="caution">
    <text evidence="1">The sequence shown here is derived from an EMBL/GenBank/DDBJ whole genome shotgun (WGS) entry which is preliminary data.</text>
</comment>
<protein>
    <submittedName>
        <fullName evidence="1">Uncharacterized protein</fullName>
    </submittedName>
</protein>
<keyword evidence="2" id="KW-1185">Reference proteome</keyword>
<sequence>MVAQMIHHLGDFCWDNFGPLSYIKSEGYAAEEHIVETSDGYKLKLHRIKGNTNSTPIFLQHGLLSSSFDWVVGGKKHGALAFLLADEGYDVWMGNSRGNVYSSNHKSRNPNQRTFWNFSWQEMGLYDLPAEINYVKNHTKSNMIYIGHSMGTTMFYVMASAKQDIAKKISVMYSLSPVAFMSNSESPLRMLAPFVDEIQKFSNVLCDIDKTITPQEAFNWSEMYGFVSGKPIIKQLLDAICSTECISFMLRIVGYNENHLDLKLYDDIRSHIPTGVSLKMLTHYAQLMNSGRFAYYDYGSSKNKEKYSMPNPPDVNISKILVPIKLISARNDLLTHSLDILKLKQKLPKVMLDFKVKDPEFNHIDFLYAKNARREVYDHLIHNMKNFK</sequence>
<gene>
    <name evidence="1" type="ORF">QAD02_006252</name>
</gene>
<name>A0ACC2N4I5_9HYME</name>
<proteinExistence type="predicted"/>
<evidence type="ECO:0000313" key="1">
    <source>
        <dbReference type="EMBL" id="KAJ8664590.1"/>
    </source>
</evidence>
<evidence type="ECO:0000313" key="2">
    <source>
        <dbReference type="Proteomes" id="UP001239111"/>
    </source>
</evidence>